<dbReference type="Proteomes" id="UP000235310">
    <property type="component" value="Plasmid unnamed2"/>
</dbReference>
<protein>
    <submittedName>
        <fullName evidence="1">Uncharacterized protein</fullName>
    </submittedName>
</protein>
<evidence type="ECO:0000313" key="1">
    <source>
        <dbReference type="EMBL" id="XNH96798.1"/>
    </source>
</evidence>
<proteinExistence type="predicted"/>
<accession>A0ACD5G436</accession>
<geneLocation type="plasmid" evidence="1 2">
    <name>unnamed2</name>
</geneLocation>
<dbReference type="EMBL" id="CP170592">
    <property type="protein sequence ID" value="XNH96798.1"/>
    <property type="molecule type" value="Genomic_DNA"/>
</dbReference>
<organism evidence="1 2">
    <name type="scientific">Vibrio cyclitrophicus</name>
    <dbReference type="NCBI Taxonomy" id="47951"/>
    <lineage>
        <taxon>Bacteria</taxon>
        <taxon>Pseudomonadati</taxon>
        <taxon>Pseudomonadota</taxon>
        <taxon>Gammaproteobacteria</taxon>
        <taxon>Vibrionales</taxon>
        <taxon>Vibrionaceae</taxon>
        <taxon>Vibrio</taxon>
    </lineage>
</organism>
<gene>
    <name evidence="1" type="ORF">BCS90_24890</name>
</gene>
<sequence length="53" mass="5870">MTKSNMNGVKHKFVKSDVRDLEKVSQTAGQVLLANCQFRVVFSGEQTKEVKGA</sequence>
<reference evidence="1 2" key="1">
    <citation type="journal article" date="2018" name="Nature">
        <title>A major lineage of non-tailed dsDNA viruses as unrecognized killers of marine bacteria.</title>
        <authorList>
            <person name="Kauffman K.M."/>
            <person name="Hussain F.A."/>
            <person name="Yang J."/>
            <person name="Arevalo P."/>
            <person name="Brown J.M."/>
            <person name="Chang W.K."/>
            <person name="VanInsberghe D."/>
            <person name="Elsherbini J."/>
            <person name="Sharma R.S."/>
            <person name="Cutler M.B."/>
            <person name="Kelly L."/>
            <person name="Polz M.F."/>
        </authorList>
    </citation>
    <scope>NUCLEOTIDE SEQUENCE [LARGE SCALE GENOMIC DNA]</scope>
    <source>
        <strain evidence="1 2">10N.222.46.E12</strain>
    </source>
</reference>
<evidence type="ECO:0000313" key="2">
    <source>
        <dbReference type="Proteomes" id="UP000235310"/>
    </source>
</evidence>
<keyword evidence="1" id="KW-0614">Plasmid</keyword>
<name>A0ACD5G436_9VIBR</name>